<dbReference type="Gene3D" id="3.40.1830.10">
    <property type="entry name" value="Thermophilic metalloprotease (M29)"/>
    <property type="match status" value="1"/>
</dbReference>
<evidence type="ECO:0000256" key="2">
    <source>
        <dbReference type="ARBA" id="ARBA00001946"/>
    </source>
</evidence>
<dbReference type="PANTHER" id="PTHR34448:SF3">
    <property type="entry name" value="AMINOPEPTIDASE AMPS"/>
    <property type="match status" value="1"/>
</dbReference>
<dbReference type="Proteomes" id="UP000562982">
    <property type="component" value="Unassembled WGS sequence"/>
</dbReference>
<dbReference type="PRINTS" id="PR00919">
    <property type="entry name" value="THERMOPTASE"/>
</dbReference>
<dbReference type="AlphaFoldDB" id="A0A370G484"/>
<name>A0A370G484_GLULI</name>
<comment type="similarity">
    <text evidence="4">Belongs to the peptidase M29 family.</text>
</comment>
<keyword evidence="8" id="KW-0378">Hydrolase</keyword>
<dbReference type="GO" id="GO:0006508">
    <property type="term" value="P:proteolysis"/>
    <property type="evidence" value="ECO:0007669"/>
    <property type="project" value="UniProtKB-KW"/>
</dbReference>
<dbReference type="GO" id="GO:0008237">
    <property type="term" value="F:metallopeptidase activity"/>
    <property type="evidence" value="ECO:0007669"/>
    <property type="project" value="UniProtKB-KW"/>
</dbReference>
<evidence type="ECO:0000256" key="4">
    <source>
        <dbReference type="ARBA" id="ARBA00008236"/>
    </source>
</evidence>
<comment type="cofactor">
    <cofactor evidence="3">
        <name>Zn(2+)</name>
        <dbReference type="ChEBI" id="CHEBI:29105"/>
    </cofactor>
</comment>
<evidence type="ECO:0000313" key="10">
    <source>
        <dbReference type="EMBL" id="MBB2186040.1"/>
    </source>
</evidence>
<evidence type="ECO:0000256" key="9">
    <source>
        <dbReference type="ARBA" id="ARBA00023049"/>
    </source>
</evidence>
<dbReference type="EMBL" id="JABEQI010000003">
    <property type="protein sequence ID" value="MBB2186040.1"/>
    <property type="molecule type" value="Genomic_DNA"/>
</dbReference>
<dbReference type="GO" id="GO:0046872">
    <property type="term" value="F:metal ion binding"/>
    <property type="evidence" value="ECO:0007669"/>
    <property type="project" value="UniProtKB-KW"/>
</dbReference>
<sequence>MTSSSSPDGLSHDRLLDRLGEVAVRTGLNVAPGQQVLITAPLDAVPLVRKIAEHAYRAGASLVTPFYADDAVTLARFHYAPDDAFDIAPNWLHDGMANAYRAGAARMAITGGNPVLLSQEDPDRVARAGKAASLAGRPAMELITSFAVNWNIVACATPAWAEQVFPDESPERALALLWDAIFQASRVTVDDPVAAWAAHNETLHRRADWLNDRRFAALHFTGPGTDLTVGLADGHAWAGGSEPARNGIVCNPNIPTEEVFTTPHARRVEGFVRATKPLFHQGTLIDGIAVRFEGGRITEAHATQGQAVLERILATDDGARRLGEVALVPHSSPISQSGVLFRNTLFDENASSHIALGQAYTKCMVETEGQTPEQLEARGANTSFIHIDWMIGSAEIDVTAITQDGVREPLMKHGEWVKTV</sequence>
<gene>
    <name evidence="11" type="ORF">C7453_10332</name>
    <name evidence="10" type="ORF">HLH32_06515</name>
</gene>
<evidence type="ECO:0000313" key="11">
    <source>
        <dbReference type="EMBL" id="RDI38572.1"/>
    </source>
</evidence>
<dbReference type="GO" id="GO:0004177">
    <property type="term" value="F:aminopeptidase activity"/>
    <property type="evidence" value="ECO:0007669"/>
    <property type="project" value="UniProtKB-KW"/>
</dbReference>
<evidence type="ECO:0000256" key="8">
    <source>
        <dbReference type="ARBA" id="ARBA00022801"/>
    </source>
</evidence>
<proteinExistence type="inferred from homology"/>
<evidence type="ECO:0000256" key="5">
    <source>
        <dbReference type="ARBA" id="ARBA00022438"/>
    </source>
</evidence>
<reference evidence="11 12" key="1">
    <citation type="submission" date="2018-07" db="EMBL/GenBank/DDBJ databases">
        <title>Genomic Encyclopedia of Type Strains, Phase IV (KMG-IV): sequencing the most valuable type-strain genomes for metagenomic binning, comparative biology and taxonomic classification.</title>
        <authorList>
            <person name="Goeker M."/>
        </authorList>
    </citation>
    <scope>NUCLEOTIDE SEQUENCE [LARGE SCALE GENOMIC DNA]</scope>
    <source>
        <strain evidence="11 12">DSM 5603</strain>
    </source>
</reference>
<keyword evidence="12" id="KW-1185">Reference proteome</keyword>
<reference evidence="10 13" key="2">
    <citation type="submission" date="2020-04" db="EMBL/GenBank/DDBJ databases">
        <title>Description of novel Gluconacetobacter.</title>
        <authorList>
            <person name="Sombolestani A."/>
        </authorList>
    </citation>
    <scope>NUCLEOTIDE SEQUENCE [LARGE SCALE GENOMIC DNA]</scope>
    <source>
        <strain evidence="10 13">LMG 1382</strain>
    </source>
</reference>
<dbReference type="InterPro" id="IPR000787">
    <property type="entry name" value="Peptidase_M29"/>
</dbReference>
<dbReference type="SUPFAM" id="SSF144052">
    <property type="entry name" value="Thermophilic metalloprotease-like"/>
    <property type="match status" value="1"/>
</dbReference>
<evidence type="ECO:0000313" key="13">
    <source>
        <dbReference type="Proteomes" id="UP000562982"/>
    </source>
</evidence>
<keyword evidence="7" id="KW-0479">Metal-binding</keyword>
<dbReference type="InterPro" id="IPR035097">
    <property type="entry name" value="M29_N-terminal"/>
</dbReference>
<accession>A0A370G484</accession>
<evidence type="ECO:0000313" key="12">
    <source>
        <dbReference type="Proteomes" id="UP000254958"/>
    </source>
</evidence>
<organism evidence="11 12">
    <name type="scientific">Gluconacetobacter liquefaciens</name>
    <name type="common">Acetobacter liquefaciens</name>
    <dbReference type="NCBI Taxonomy" id="89584"/>
    <lineage>
        <taxon>Bacteria</taxon>
        <taxon>Pseudomonadati</taxon>
        <taxon>Pseudomonadota</taxon>
        <taxon>Alphaproteobacteria</taxon>
        <taxon>Acetobacterales</taxon>
        <taxon>Acetobacteraceae</taxon>
        <taxon>Gluconacetobacter</taxon>
    </lineage>
</organism>
<keyword evidence="9" id="KW-0482">Metalloprotease</keyword>
<dbReference type="Proteomes" id="UP000254958">
    <property type="component" value="Unassembled WGS sequence"/>
</dbReference>
<comment type="caution">
    <text evidence="11">The sequence shown here is derived from an EMBL/GenBank/DDBJ whole genome shotgun (WGS) entry which is preliminary data.</text>
</comment>
<protein>
    <submittedName>
        <fullName evidence="11">Aminopeptidase</fullName>
    </submittedName>
</protein>
<evidence type="ECO:0000256" key="7">
    <source>
        <dbReference type="ARBA" id="ARBA00022723"/>
    </source>
</evidence>
<comment type="cofactor">
    <cofactor evidence="1">
        <name>Co(2+)</name>
        <dbReference type="ChEBI" id="CHEBI:48828"/>
    </cofactor>
</comment>
<evidence type="ECO:0000256" key="1">
    <source>
        <dbReference type="ARBA" id="ARBA00001941"/>
    </source>
</evidence>
<dbReference type="EMBL" id="QQAW01000003">
    <property type="protein sequence ID" value="RDI38572.1"/>
    <property type="molecule type" value="Genomic_DNA"/>
</dbReference>
<dbReference type="PANTHER" id="PTHR34448">
    <property type="entry name" value="AMINOPEPTIDASE"/>
    <property type="match status" value="1"/>
</dbReference>
<dbReference type="OrthoDB" id="9803993at2"/>
<keyword evidence="6" id="KW-0645">Protease</keyword>
<dbReference type="Pfam" id="PF02073">
    <property type="entry name" value="Peptidase_M29"/>
    <property type="match status" value="1"/>
</dbReference>
<dbReference type="RefSeq" id="WP_114726735.1">
    <property type="nucleotide sequence ID" value="NZ_BJMI01000005.1"/>
</dbReference>
<dbReference type="InterPro" id="IPR052170">
    <property type="entry name" value="M29_Exopeptidase"/>
</dbReference>
<keyword evidence="5 11" id="KW-0031">Aminopeptidase</keyword>
<evidence type="ECO:0000256" key="6">
    <source>
        <dbReference type="ARBA" id="ARBA00022670"/>
    </source>
</evidence>
<comment type="cofactor">
    <cofactor evidence="2">
        <name>Mg(2+)</name>
        <dbReference type="ChEBI" id="CHEBI:18420"/>
    </cofactor>
</comment>
<evidence type="ECO:0000256" key="3">
    <source>
        <dbReference type="ARBA" id="ARBA00001947"/>
    </source>
</evidence>